<protein>
    <submittedName>
        <fullName evidence="2">Uncharacterized protein</fullName>
    </submittedName>
</protein>
<dbReference type="Proteomes" id="UP001491310">
    <property type="component" value="Unassembled WGS sequence"/>
</dbReference>
<gene>
    <name evidence="2" type="ORF">WJX75_005529</name>
</gene>
<comment type="caution">
    <text evidence="2">The sequence shown here is derived from an EMBL/GenBank/DDBJ whole genome shotgun (WGS) entry which is preliminary data.</text>
</comment>
<evidence type="ECO:0000256" key="1">
    <source>
        <dbReference type="SAM" id="MobiDB-lite"/>
    </source>
</evidence>
<proteinExistence type="predicted"/>
<sequence>MDQPPDCKCGLQLMRKDGLDYLYMCQRGEAGCGMDLEGGCDVVVAENPFIRSYELYPYVAAAVLAGYITYVVDMQCADVDAADANSRRVKHVYSLHESNKAVIQRQMSEWAPVDMRVMPKQIKVIECPYGKSKAHIVLAHIFACEAFQTQPQPALGAQVVSNSDVGQTLALDWKLQCTDANPSPDRKVEMHPSAHAVPTGTAEDAQQTERRKGSFASAKPVPEQADSPGLGNDADANDFYLRHCGSPVTAGQKGKAPIQHVGESKPKWWPDNDEDDEDLCQIMEDLSGAGIRSRFDDQKVMLPDST</sequence>
<feature type="region of interest" description="Disordered" evidence="1">
    <location>
        <begin position="180"/>
        <end position="275"/>
    </location>
</feature>
<name>A0ABR2YPY3_9CHLO</name>
<reference evidence="2 3" key="1">
    <citation type="journal article" date="2024" name="Nat. Commun.">
        <title>Phylogenomics reveals the evolutionary origins of lichenization in chlorophyte algae.</title>
        <authorList>
            <person name="Puginier C."/>
            <person name="Libourel C."/>
            <person name="Otte J."/>
            <person name="Skaloud P."/>
            <person name="Haon M."/>
            <person name="Grisel S."/>
            <person name="Petersen M."/>
            <person name="Berrin J.G."/>
            <person name="Delaux P.M."/>
            <person name="Dal Grande F."/>
            <person name="Keller J."/>
        </authorList>
    </citation>
    <scope>NUCLEOTIDE SEQUENCE [LARGE SCALE GENOMIC DNA]</scope>
    <source>
        <strain evidence="2 3">SAG 216-7</strain>
    </source>
</reference>
<evidence type="ECO:0000313" key="3">
    <source>
        <dbReference type="Proteomes" id="UP001491310"/>
    </source>
</evidence>
<dbReference type="EMBL" id="JALJOT010000007">
    <property type="protein sequence ID" value="KAK9908981.1"/>
    <property type="molecule type" value="Genomic_DNA"/>
</dbReference>
<accession>A0ABR2YPY3</accession>
<keyword evidence="3" id="KW-1185">Reference proteome</keyword>
<evidence type="ECO:0000313" key="2">
    <source>
        <dbReference type="EMBL" id="KAK9908981.1"/>
    </source>
</evidence>
<organism evidence="2 3">
    <name type="scientific">Coccomyxa subellipsoidea</name>
    <dbReference type="NCBI Taxonomy" id="248742"/>
    <lineage>
        <taxon>Eukaryota</taxon>
        <taxon>Viridiplantae</taxon>
        <taxon>Chlorophyta</taxon>
        <taxon>core chlorophytes</taxon>
        <taxon>Trebouxiophyceae</taxon>
        <taxon>Trebouxiophyceae incertae sedis</taxon>
        <taxon>Coccomyxaceae</taxon>
        <taxon>Coccomyxa</taxon>
    </lineage>
</organism>